<evidence type="ECO:0008006" key="4">
    <source>
        <dbReference type="Google" id="ProtNLM"/>
    </source>
</evidence>
<dbReference type="RefSeq" id="XP_062718888.1">
    <property type="nucleotide sequence ID" value="XM_062863374.1"/>
</dbReference>
<protein>
    <recommendedName>
        <fullName evidence="4">Secreted protein</fullName>
    </recommendedName>
</protein>
<keyword evidence="1" id="KW-0732">Signal</keyword>
<evidence type="ECO:0000313" key="2">
    <source>
        <dbReference type="EMBL" id="KAK3303108.1"/>
    </source>
</evidence>
<feature type="signal peptide" evidence="1">
    <location>
        <begin position="1"/>
        <end position="19"/>
    </location>
</feature>
<dbReference type="AlphaFoldDB" id="A0AAJ0LZA3"/>
<dbReference type="GeneID" id="87882203"/>
<sequence>MTTFFALFGVAWCLRAALSFTAIDVTMLHSRATSTTWLAQGISSGLAGAGVPGSQEPRSVLACRTKAHPILDSRHVPFRVCGIMCLARKGSMAGLAGHGTLYCCSSCRHTCEYIR</sequence>
<organism evidence="2 3">
    <name type="scientific">Chaetomium strumarium</name>
    <dbReference type="NCBI Taxonomy" id="1170767"/>
    <lineage>
        <taxon>Eukaryota</taxon>
        <taxon>Fungi</taxon>
        <taxon>Dikarya</taxon>
        <taxon>Ascomycota</taxon>
        <taxon>Pezizomycotina</taxon>
        <taxon>Sordariomycetes</taxon>
        <taxon>Sordariomycetidae</taxon>
        <taxon>Sordariales</taxon>
        <taxon>Chaetomiaceae</taxon>
        <taxon>Chaetomium</taxon>
    </lineage>
</organism>
<accession>A0AAJ0LZA3</accession>
<evidence type="ECO:0000256" key="1">
    <source>
        <dbReference type="SAM" id="SignalP"/>
    </source>
</evidence>
<comment type="caution">
    <text evidence="2">The sequence shown here is derived from an EMBL/GenBank/DDBJ whole genome shotgun (WGS) entry which is preliminary data.</text>
</comment>
<evidence type="ECO:0000313" key="3">
    <source>
        <dbReference type="Proteomes" id="UP001273166"/>
    </source>
</evidence>
<dbReference type="Proteomes" id="UP001273166">
    <property type="component" value="Unassembled WGS sequence"/>
</dbReference>
<reference evidence="2" key="1">
    <citation type="journal article" date="2023" name="Mol. Phylogenet. Evol.">
        <title>Genome-scale phylogeny and comparative genomics of the fungal order Sordariales.</title>
        <authorList>
            <person name="Hensen N."/>
            <person name="Bonometti L."/>
            <person name="Westerberg I."/>
            <person name="Brannstrom I.O."/>
            <person name="Guillou S."/>
            <person name="Cros-Aarteil S."/>
            <person name="Calhoun S."/>
            <person name="Haridas S."/>
            <person name="Kuo A."/>
            <person name="Mondo S."/>
            <person name="Pangilinan J."/>
            <person name="Riley R."/>
            <person name="LaButti K."/>
            <person name="Andreopoulos B."/>
            <person name="Lipzen A."/>
            <person name="Chen C."/>
            <person name="Yan M."/>
            <person name="Daum C."/>
            <person name="Ng V."/>
            <person name="Clum A."/>
            <person name="Steindorff A."/>
            <person name="Ohm R.A."/>
            <person name="Martin F."/>
            <person name="Silar P."/>
            <person name="Natvig D.O."/>
            <person name="Lalanne C."/>
            <person name="Gautier V."/>
            <person name="Ament-Velasquez S.L."/>
            <person name="Kruys A."/>
            <person name="Hutchinson M.I."/>
            <person name="Powell A.J."/>
            <person name="Barry K."/>
            <person name="Miller A.N."/>
            <person name="Grigoriev I.V."/>
            <person name="Debuchy R."/>
            <person name="Gladieux P."/>
            <person name="Hiltunen Thoren M."/>
            <person name="Johannesson H."/>
        </authorList>
    </citation>
    <scope>NUCLEOTIDE SEQUENCE</scope>
    <source>
        <strain evidence="2">CBS 333.67</strain>
    </source>
</reference>
<proteinExistence type="predicted"/>
<gene>
    <name evidence="2" type="ORF">B0T15DRAFT_263683</name>
</gene>
<feature type="chain" id="PRO_5042471012" description="Secreted protein" evidence="1">
    <location>
        <begin position="20"/>
        <end position="115"/>
    </location>
</feature>
<keyword evidence="3" id="KW-1185">Reference proteome</keyword>
<dbReference type="EMBL" id="JAUDZG010000006">
    <property type="protein sequence ID" value="KAK3303108.1"/>
    <property type="molecule type" value="Genomic_DNA"/>
</dbReference>
<name>A0AAJ0LZA3_9PEZI</name>
<reference evidence="2" key="2">
    <citation type="submission" date="2023-06" db="EMBL/GenBank/DDBJ databases">
        <authorList>
            <consortium name="Lawrence Berkeley National Laboratory"/>
            <person name="Mondo S.J."/>
            <person name="Hensen N."/>
            <person name="Bonometti L."/>
            <person name="Westerberg I."/>
            <person name="Brannstrom I.O."/>
            <person name="Guillou S."/>
            <person name="Cros-Aarteil S."/>
            <person name="Calhoun S."/>
            <person name="Haridas S."/>
            <person name="Kuo A."/>
            <person name="Pangilinan J."/>
            <person name="Riley R."/>
            <person name="Labutti K."/>
            <person name="Andreopoulos B."/>
            <person name="Lipzen A."/>
            <person name="Chen C."/>
            <person name="Yanf M."/>
            <person name="Daum C."/>
            <person name="Ng V."/>
            <person name="Clum A."/>
            <person name="Steindorff A."/>
            <person name="Ohm R."/>
            <person name="Martin F."/>
            <person name="Silar P."/>
            <person name="Natvig D."/>
            <person name="Lalanne C."/>
            <person name="Gautier V."/>
            <person name="Ament-Velasquez S.L."/>
            <person name="Kruys A."/>
            <person name="Hutchinson M.I."/>
            <person name="Powell A.J."/>
            <person name="Barry K."/>
            <person name="Miller A.N."/>
            <person name="Grigoriev I.V."/>
            <person name="Debuchy R."/>
            <person name="Gladieux P."/>
            <person name="Thoren M.H."/>
            <person name="Johannesson H."/>
        </authorList>
    </citation>
    <scope>NUCLEOTIDE SEQUENCE</scope>
    <source>
        <strain evidence="2">CBS 333.67</strain>
    </source>
</reference>